<keyword evidence="4" id="KW-0060">Ascorbate biosynthesis</keyword>
<dbReference type="InterPro" id="IPR055154">
    <property type="entry name" value="GULLO2-like_C"/>
</dbReference>
<evidence type="ECO:0000256" key="3">
    <source>
        <dbReference type="ARBA" id="ARBA00013121"/>
    </source>
</evidence>
<evidence type="ECO:0000256" key="2">
    <source>
        <dbReference type="ARBA" id="ARBA00005466"/>
    </source>
</evidence>
<dbReference type="InterPro" id="IPR007173">
    <property type="entry name" value="ALO_C"/>
</dbReference>
<comment type="catalytic activity">
    <reaction evidence="6">
        <text>L-gulono-1,4-lactone + O2 = L-ascorbate + H2O2 + H(+)</text>
        <dbReference type="Rhea" id="RHEA:32363"/>
        <dbReference type="ChEBI" id="CHEBI:15378"/>
        <dbReference type="ChEBI" id="CHEBI:15379"/>
        <dbReference type="ChEBI" id="CHEBI:16240"/>
        <dbReference type="ChEBI" id="CHEBI:17587"/>
        <dbReference type="ChEBI" id="CHEBI:38290"/>
        <dbReference type="EC" id="1.1.3.8"/>
    </reaction>
</comment>
<dbReference type="GO" id="GO:0050105">
    <property type="term" value="F:L-gulonolactone oxidase activity"/>
    <property type="evidence" value="ECO:0007669"/>
    <property type="project" value="UniProtKB-EC"/>
</dbReference>
<dbReference type="AlphaFoldDB" id="A9NW40"/>
<dbReference type="Gene3D" id="3.30.70.2520">
    <property type="match status" value="1"/>
</dbReference>
<evidence type="ECO:0000256" key="6">
    <source>
        <dbReference type="ARBA" id="ARBA00048083"/>
    </source>
</evidence>
<dbReference type="Pfam" id="PF04030">
    <property type="entry name" value="ALO"/>
    <property type="match status" value="1"/>
</dbReference>
<dbReference type="GO" id="GO:0016020">
    <property type="term" value="C:membrane"/>
    <property type="evidence" value="ECO:0007669"/>
    <property type="project" value="InterPro"/>
</dbReference>
<dbReference type="SUPFAM" id="SSF56176">
    <property type="entry name" value="FAD-binding/transporter-associated domain-like"/>
    <property type="match status" value="1"/>
</dbReference>
<dbReference type="InterPro" id="IPR016169">
    <property type="entry name" value="FAD-bd_PCMH_sub2"/>
</dbReference>
<organism evidence="8">
    <name type="scientific">Picea sitchensis</name>
    <name type="common">Sitka spruce</name>
    <name type="synonym">Pinus sitchensis</name>
    <dbReference type="NCBI Taxonomy" id="3332"/>
    <lineage>
        <taxon>Eukaryota</taxon>
        <taxon>Viridiplantae</taxon>
        <taxon>Streptophyta</taxon>
        <taxon>Embryophyta</taxon>
        <taxon>Tracheophyta</taxon>
        <taxon>Spermatophyta</taxon>
        <taxon>Pinopsida</taxon>
        <taxon>Pinidae</taxon>
        <taxon>Conifers I</taxon>
        <taxon>Pinales</taxon>
        <taxon>Pinaceae</taxon>
        <taxon>Picea</taxon>
    </lineage>
</organism>
<dbReference type="GO" id="GO:0003885">
    <property type="term" value="F:D-arabinono-1,4-lactone oxidase activity"/>
    <property type="evidence" value="ECO:0007669"/>
    <property type="project" value="InterPro"/>
</dbReference>
<dbReference type="Gene3D" id="3.30.465.10">
    <property type="match status" value="1"/>
</dbReference>
<dbReference type="GO" id="GO:0071949">
    <property type="term" value="F:FAD binding"/>
    <property type="evidence" value="ECO:0007669"/>
    <property type="project" value="InterPro"/>
</dbReference>
<reference evidence="8" key="1">
    <citation type="journal article" date="2008" name="BMC Genomics">
        <title>A conifer genomics resource of 200,000 spruce (Picea spp.) ESTs and 6,464 high-quality, sequence-finished full-length cDNAs for Sitka spruce (Picea sitchensis).</title>
        <authorList>
            <person name="Ralph S.G."/>
            <person name="Chun H.J."/>
            <person name="Kolosova N."/>
            <person name="Cooper D."/>
            <person name="Oddy C."/>
            <person name="Ritland C.E."/>
            <person name="Kirkpatrick R."/>
            <person name="Moore R."/>
            <person name="Barber S."/>
            <person name="Holt R.A."/>
            <person name="Jones S.J."/>
            <person name="Marra M.A."/>
            <person name="Douglas C.J."/>
            <person name="Ritland K."/>
            <person name="Bohlmann J."/>
        </authorList>
    </citation>
    <scope>NUCLEOTIDE SEQUENCE</scope>
    <source>
        <tissue evidence="8">Green portion of the leader tissue</tissue>
    </source>
</reference>
<dbReference type="PANTHER" id="PTHR13878:SF67">
    <property type="entry name" value="L-GULONOLACTONE OXIDASE 5"/>
    <property type="match status" value="1"/>
</dbReference>
<evidence type="ECO:0000313" key="8">
    <source>
        <dbReference type="EMBL" id="ABK24851.1"/>
    </source>
</evidence>
<comment type="pathway">
    <text evidence="1">Cofactor biosynthesis; L-ascorbate biosynthesis.</text>
</comment>
<dbReference type="UniPathway" id="UPA00132"/>
<protein>
    <recommendedName>
        <fullName evidence="3">L-gulonolactone oxidase</fullName>
        <ecNumber evidence="3">1.1.3.8</ecNumber>
    </recommendedName>
</protein>
<dbReference type="NCBIfam" id="TIGR01677">
    <property type="entry name" value="pln_FAD_oxido"/>
    <property type="match status" value="1"/>
</dbReference>
<dbReference type="Pfam" id="PF22906">
    <property type="entry name" value="GULLO2-like_3rd"/>
    <property type="match status" value="1"/>
</dbReference>
<dbReference type="EMBL" id="EF085547">
    <property type="protein sequence ID" value="ABK24851.1"/>
    <property type="molecule type" value="mRNA"/>
</dbReference>
<dbReference type="InterPro" id="IPR050432">
    <property type="entry name" value="FAD-linked_Oxidoreductases_BP"/>
</dbReference>
<dbReference type="EC" id="1.1.3.8" evidence="3"/>
<keyword evidence="5" id="KW-0560">Oxidoreductase</keyword>
<evidence type="ECO:0000256" key="4">
    <source>
        <dbReference type="ARBA" id="ARBA00022644"/>
    </source>
</evidence>
<evidence type="ECO:0000259" key="7">
    <source>
        <dbReference type="PROSITE" id="PS51387"/>
    </source>
</evidence>
<proteinExistence type="evidence at transcript level"/>
<accession>A9NW40</accession>
<dbReference type="PROSITE" id="PS51387">
    <property type="entry name" value="FAD_PCMH"/>
    <property type="match status" value="1"/>
</dbReference>
<dbReference type="InterPro" id="IPR036318">
    <property type="entry name" value="FAD-bd_PCMH-like_sf"/>
</dbReference>
<evidence type="ECO:0000256" key="1">
    <source>
        <dbReference type="ARBA" id="ARBA00005147"/>
    </source>
</evidence>
<dbReference type="Pfam" id="PF01565">
    <property type="entry name" value="FAD_binding_4"/>
    <property type="match status" value="1"/>
</dbReference>
<name>A9NW40_PICSI</name>
<comment type="similarity">
    <text evidence="2">Belongs to the oxygen-dependent FAD-linked oxidoreductase family.</text>
</comment>
<sequence>MRIKLRIMEIFRSEFIILSTVLLIFFVDINLACVPPPSVECDSNSNSGCQIFNYQGIWEDLNICKAGSAVFPKKETELVHAVADAVKRGKKIKVVSSFSHSLPKLVCVGDDEGVIISTRDYDSTIHVDKIAMTISVDAGVMMRNVIDAAAEEGLALPALTYWDGVTAAGVISTGAHGSGIMGRGSAVHEYVVGLRMVVPAPATEGYAKLITITEEEEKEKFRGAILSLGVLGAISQVTFRLEPMFKRSVSFSLVDDHGLENMIQDFVRKHEFGDAWWYPAHHKVLLAKVDRVCVGVDGDGVNKMSQLGQPTTVDDAQQLGMILEMIDSTRDSELLCNLSETGMNARAPSGAGFLNHIVKGFTGYPVIGFNHLMQATGGCQDYSHKQEPNPNLCSPDRILDTNQSICSWDRRVAGLKGYDDEIYVPLSRVEEAIIDIKRIRDLNPQALCELEVVEGITMRSVKKSEAYLGHSEDVITFEFEYLRARDSETPKWNMDVYEEIQQMLVEKYGGTLHWGKSGGYLFQGTSKRAVNLKKFLQVKQEMDAGGLFSNDWTDGLLGIDGKGVEVLRDGCAMEKLCKCREDKHCAPHKGYFCRPGRIWKEARVCRQDH</sequence>
<dbReference type="PANTHER" id="PTHR13878">
    <property type="entry name" value="GULONOLACTONE OXIDASE"/>
    <property type="match status" value="1"/>
</dbReference>
<dbReference type="InterPro" id="IPR010030">
    <property type="entry name" value="GULO_Plant"/>
</dbReference>
<feature type="domain" description="FAD-binding PCMH-type" evidence="7">
    <location>
        <begin position="62"/>
        <end position="244"/>
    </location>
</feature>
<dbReference type="InterPro" id="IPR016166">
    <property type="entry name" value="FAD-bd_PCMH"/>
</dbReference>
<dbReference type="GO" id="GO:0019853">
    <property type="term" value="P:L-ascorbic acid biosynthetic process"/>
    <property type="evidence" value="ECO:0007669"/>
    <property type="project" value="UniProtKB-UniPathway"/>
</dbReference>
<dbReference type="InterPro" id="IPR006094">
    <property type="entry name" value="Oxid_FAD_bind_N"/>
</dbReference>
<evidence type="ECO:0000256" key="5">
    <source>
        <dbReference type="ARBA" id="ARBA00023002"/>
    </source>
</evidence>